<name>A0AAD9Z3T7_9LECA</name>
<protein>
    <submittedName>
        <fullName evidence="1">Uncharacterized protein</fullName>
    </submittedName>
</protein>
<comment type="caution">
    <text evidence="1">The sequence shown here is derived from an EMBL/GenBank/DDBJ whole genome shotgun (WGS) entry which is preliminary data.</text>
</comment>
<evidence type="ECO:0000313" key="2">
    <source>
        <dbReference type="Proteomes" id="UP001276659"/>
    </source>
</evidence>
<evidence type="ECO:0000313" key="1">
    <source>
        <dbReference type="EMBL" id="KAK3170805.1"/>
    </source>
</evidence>
<gene>
    <name evidence="1" type="ORF">OEA41_002888</name>
</gene>
<sequence>MDLKSGDVREITNNNITSNLYRFRGILRTCEDWRVGYQNKIWGGKFFLEFVSLARPKECTRLTSVQVDKNVMEYERGIGRLTPYNDKTDDQKLAFSLDKSRWCLEVVLELFSSLK</sequence>
<organism evidence="1 2">
    <name type="scientific">Lepraria neglecta</name>
    <dbReference type="NCBI Taxonomy" id="209136"/>
    <lineage>
        <taxon>Eukaryota</taxon>
        <taxon>Fungi</taxon>
        <taxon>Dikarya</taxon>
        <taxon>Ascomycota</taxon>
        <taxon>Pezizomycotina</taxon>
        <taxon>Lecanoromycetes</taxon>
        <taxon>OSLEUM clade</taxon>
        <taxon>Lecanoromycetidae</taxon>
        <taxon>Lecanorales</taxon>
        <taxon>Lecanorineae</taxon>
        <taxon>Stereocaulaceae</taxon>
        <taxon>Lepraria</taxon>
    </lineage>
</organism>
<keyword evidence="2" id="KW-1185">Reference proteome</keyword>
<dbReference type="EMBL" id="JASNWA010000008">
    <property type="protein sequence ID" value="KAK3170805.1"/>
    <property type="molecule type" value="Genomic_DNA"/>
</dbReference>
<reference evidence="1" key="1">
    <citation type="submission" date="2022-11" db="EMBL/GenBank/DDBJ databases">
        <title>Chromosomal genome sequence assembly and mating type (MAT) locus characterization of the leprose asexual lichenized fungus Lepraria neglecta (Nyl.) Erichsen.</title>
        <authorList>
            <person name="Allen J.L."/>
            <person name="Pfeffer B."/>
        </authorList>
    </citation>
    <scope>NUCLEOTIDE SEQUENCE</scope>
    <source>
        <strain evidence="1">Allen 5258</strain>
    </source>
</reference>
<accession>A0AAD9Z3T7</accession>
<proteinExistence type="predicted"/>
<dbReference type="Proteomes" id="UP001276659">
    <property type="component" value="Unassembled WGS sequence"/>
</dbReference>
<dbReference type="AlphaFoldDB" id="A0AAD9Z3T7"/>